<dbReference type="STRING" id="1003.SAMN04488541_100815"/>
<evidence type="ECO:0000313" key="3">
    <source>
        <dbReference type="Proteomes" id="UP000199513"/>
    </source>
</evidence>
<evidence type="ECO:0000256" key="1">
    <source>
        <dbReference type="SAM" id="SignalP"/>
    </source>
</evidence>
<feature type="chain" id="PRO_5011515245" evidence="1">
    <location>
        <begin position="21"/>
        <end position="338"/>
    </location>
</feature>
<evidence type="ECO:0000313" key="2">
    <source>
        <dbReference type="EMBL" id="SFE84192.1"/>
    </source>
</evidence>
<dbReference type="AlphaFoldDB" id="A0A1I2DU36"/>
<accession>A0A1I2DU36</accession>
<dbReference type="RefSeq" id="WP_143090820.1">
    <property type="nucleotide sequence ID" value="NZ_FONY01000008.1"/>
</dbReference>
<keyword evidence="3" id="KW-1185">Reference proteome</keyword>
<reference evidence="2 3" key="1">
    <citation type="submission" date="2016-10" db="EMBL/GenBank/DDBJ databases">
        <authorList>
            <person name="de Groot N.N."/>
        </authorList>
    </citation>
    <scope>NUCLEOTIDE SEQUENCE [LARGE SCALE GENOMIC DNA]</scope>
    <source>
        <strain>GEY</strain>
        <strain evidence="3">DSM 9560</strain>
    </source>
</reference>
<feature type="signal peptide" evidence="1">
    <location>
        <begin position="1"/>
        <end position="20"/>
    </location>
</feature>
<protein>
    <submittedName>
        <fullName evidence="2">Uncharacterized protein</fullName>
    </submittedName>
</protein>
<sequence length="338" mass="39219">MKKFFFYFLFILIFSLNCFAQKKGNLKSIQTKVEVTKSIINTFSFRNRYYFYQLEQDSKDPNKWLMYIGIVTDEHNANLAASVKIFSTDVYILTGGSKLANVRIQAAKPFDYSWAVSRANFLETSFYWTDGTVKYALFGSQMQNEYPSPVDEKFIVTKFNPAKLTFADGVKIAVNQFIMQFDKLFQYPENEDKKPQLETFEGAITFKNEKYDYELRRSFFNVGDDNLAIRKGKDGLIYNTLVRIKDEKASTGKITIDIHHVTQNGLAWSVYASDYLRAVFDYQTGTITYQQVGSALPYPDENEEVVKEFKPNELPLEKAFAIAMQNLVKRYNEALPRY</sequence>
<keyword evidence="1" id="KW-0732">Signal</keyword>
<name>A0A1I2DU36_9BACT</name>
<gene>
    <name evidence="2" type="ORF">SAMN04488541_100815</name>
</gene>
<dbReference type="EMBL" id="FONY01000008">
    <property type="protein sequence ID" value="SFE84192.1"/>
    <property type="molecule type" value="Genomic_DNA"/>
</dbReference>
<proteinExistence type="predicted"/>
<organism evidence="2 3">
    <name type="scientific">Thermoflexibacter ruber</name>
    <dbReference type="NCBI Taxonomy" id="1003"/>
    <lineage>
        <taxon>Bacteria</taxon>
        <taxon>Pseudomonadati</taxon>
        <taxon>Bacteroidota</taxon>
        <taxon>Cytophagia</taxon>
        <taxon>Cytophagales</taxon>
        <taxon>Thermoflexibacteraceae</taxon>
        <taxon>Thermoflexibacter</taxon>
    </lineage>
</organism>
<dbReference type="Proteomes" id="UP000199513">
    <property type="component" value="Unassembled WGS sequence"/>
</dbReference>